<name>A0A8T1V5D7_9STRA</name>
<feature type="non-terminal residue" evidence="1">
    <location>
        <position position="1"/>
    </location>
</feature>
<gene>
    <name evidence="1" type="ORF">PHYPSEUDO_000885</name>
</gene>
<accession>A0A8T1V5D7</accession>
<dbReference type="OrthoDB" id="120878at2759"/>
<reference evidence="1" key="1">
    <citation type="submission" date="2021-02" db="EMBL/GenBank/DDBJ databases">
        <authorList>
            <person name="Palmer J.M."/>
        </authorList>
    </citation>
    <scope>NUCLEOTIDE SEQUENCE</scope>
    <source>
        <strain evidence="1">SCRP734</strain>
    </source>
</reference>
<keyword evidence="2" id="KW-1185">Reference proteome</keyword>
<protein>
    <submittedName>
        <fullName evidence="1">Uncharacterized protein</fullName>
    </submittedName>
</protein>
<sequence length="770" mass="84694">SPFIASTSSASSEIKIDLLLFVASAMSAVTCHFERRGCRHSSMFLAEYKRTNRTKKTKVRRCSTGTAASSAAASPRPVQSILRCFPHCCPEHLNRSYCGSSLCVRVQLLDPASLEARQQTATATVSTSNPASLLVYAHFEEAQTNVLAINDVIDYDQVTGSVQSEQTPKGAWLEGAAVRDADADADHSSLFQINPGARWYYEWESAATKAQRFIKHALRVYVFQRVQSQLRVVGLVSSPEFMVVSYRRAPSEVRAEREALEALRTSVSAPQGVPADADGHREVASCVRKLPAAHSRQLDGRGEALWQNRKLWECRHPDIMTSSKQLAILYYFLRHLHASSHGASLEDLSGLFKDQVARYRSATGKVFGEDGSAEQQQPTVPLSWVFLDPLKRAKSESGRGANAEETEGDERDPLTRLVQICTSLAGWLALDSANLEIYRRFLRSYGAALLDKSRVRTGYVEAVKLVCKLADRFTGWSEDPSASSSASLALLSEEIMTAVFTYDHLKPLRRVLMDALSSNTVFGMHEFVAQLRAQYLLQQAYAAPGRTLLAWQDASQASAFDGTWAFNGDQSSLTPIRGSSASDVSLGCLLTFMRELARVTVRPVDGQSLEICSDWNVCSVAAAKVKSGDSSQSGMTLVLDSRQRLFSSFPSGLSSSIPLGAHSYGDYRGKVMTPSSFVVEMSSWPLDSSGTHPALRWKLQIDMVTGSQVRGSAGSPRCLAVKGIIEEGFWRRENRNHGPDFQVMPFSLKNDVVEAWCPTYEVVGVYDPVN</sequence>
<organism evidence="1 2">
    <name type="scientific">Phytophthora pseudosyringae</name>
    <dbReference type="NCBI Taxonomy" id="221518"/>
    <lineage>
        <taxon>Eukaryota</taxon>
        <taxon>Sar</taxon>
        <taxon>Stramenopiles</taxon>
        <taxon>Oomycota</taxon>
        <taxon>Peronosporomycetes</taxon>
        <taxon>Peronosporales</taxon>
        <taxon>Peronosporaceae</taxon>
        <taxon>Phytophthora</taxon>
    </lineage>
</organism>
<dbReference type="Proteomes" id="UP000694044">
    <property type="component" value="Unassembled WGS sequence"/>
</dbReference>
<dbReference type="AlphaFoldDB" id="A0A8T1V5D7"/>
<proteinExistence type="predicted"/>
<dbReference type="EMBL" id="JAGDFM010001104">
    <property type="protein sequence ID" value="KAG7375520.1"/>
    <property type="molecule type" value="Genomic_DNA"/>
</dbReference>
<evidence type="ECO:0000313" key="1">
    <source>
        <dbReference type="EMBL" id="KAG7375520.1"/>
    </source>
</evidence>
<evidence type="ECO:0000313" key="2">
    <source>
        <dbReference type="Proteomes" id="UP000694044"/>
    </source>
</evidence>
<comment type="caution">
    <text evidence="1">The sequence shown here is derived from an EMBL/GenBank/DDBJ whole genome shotgun (WGS) entry which is preliminary data.</text>
</comment>